<proteinExistence type="predicted"/>
<reference evidence="2 3" key="1">
    <citation type="submission" date="2019-03" db="EMBL/GenBank/DDBJ databases">
        <title>Genomic Encyclopedia of Type Strains, Phase IV (KMG-V): Genome sequencing to study the core and pangenomes of soil and plant-associated prokaryotes.</title>
        <authorList>
            <person name="Whitman W."/>
        </authorList>
    </citation>
    <scope>NUCLEOTIDE SEQUENCE [LARGE SCALE GENOMIC DNA]</scope>
    <source>
        <strain evidence="2 3">IE4868</strain>
    </source>
</reference>
<dbReference type="InterPro" id="IPR011852">
    <property type="entry name" value="TRAP_TAXI"/>
</dbReference>
<feature type="chain" id="PRO_5020761212" description="TRAP transporter TAXI family solute receptor" evidence="1">
    <location>
        <begin position="23"/>
        <end position="292"/>
    </location>
</feature>
<comment type="caution">
    <text evidence="2">The sequence shown here is derived from an EMBL/GenBank/DDBJ whole genome shotgun (WGS) entry which is preliminary data.</text>
</comment>
<name>A0A4V2VDU9_9HYPH</name>
<accession>A0A4V2VDU9</accession>
<dbReference type="Gene3D" id="3.40.190.10">
    <property type="entry name" value="Periplasmic binding protein-like II"/>
    <property type="match status" value="2"/>
</dbReference>
<gene>
    <name evidence="2" type="ORF">EV129_11348</name>
</gene>
<dbReference type="SUPFAM" id="SSF53850">
    <property type="entry name" value="Periplasmic binding protein-like II"/>
    <property type="match status" value="1"/>
</dbReference>
<dbReference type="Pfam" id="PF16868">
    <property type="entry name" value="NMT1_3"/>
    <property type="match status" value="1"/>
</dbReference>
<dbReference type="AlphaFoldDB" id="A0A4V2VDU9"/>
<dbReference type="PANTHER" id="PTHR42941:SF1">
    <property type="entry name" value="SLL1037 PROTEIN"/>
    <property type="match status" value="1"/>
</dbReference>
<dbReference type="EMBL" id="SMBK01000013">
    <property type="protein sequence ID" value="TCU34065.1"/>
    <property type="molecule type" value="Genomic_DNA"/>
</dbReference>
<evidence type="ECO:0008006" key="4">
    <source>
        <dbReference type="Google" id="ProtNLM"/>
    </source>
</evidence>
<dbReference type="PANTHER" id="PTHR42941">
    <property type="entry name" value="SLL1037 PROTEIN"/>
    <property type="match status" value="1"/>
</dbReference>
<protein>
    <recommendedName>
        <fullName evidence="4">TRAP transporter TAXI family solute receptor</fullName>
    </recommendedName>
</protein>
<evidence type="ECO:0000256" key="1">
    <source>
        <dbReference type="SAM" id="SignalP"/>
    </source>
</evidence>
<evidence type="ECO:0000313" key="2">
    <source>
        <dbReference type="EMBL" id="TCU34065.1"/>
    </source>
</evidence>
<dbReference type="Proteomes" id="UP000295507">
    <property type="component" value="Unassembled WGS sequence"/>
</dbReference>
<keyword evidence="1" id="KW-0732">Signal</keyword>
<organism evidence="2 3">
    <name type="scientific">Rhizobium azibense</name>
    <dbReference type="NCBI Taxonomy" id="1136135"/>
    <lineage>
        <taxon>Bacteria</taxon>
        <taxon>Pseudomonadati</taxon>
        <taxon>Pseudomonadota</taxon>
        <taxon>Alphaproteobacteria</taxon>
        <taxon>Hyphomicrobiales</taxon>
        <taxon>Rhizobiaceae</taxon>
        <taxon>Rhizobium/Agrobacterium group</taxon>
        <taxon>Rhizobium</taxon>
    </lineage>
</organism>
<sequence>MRKLWMMLGCITLLMSAAPSFASTIRLCTGAANGNYFAAGDMIKNMAGSAVDIAVVETGGTIDSLDRMLSLLKDDIKACDAMIGQPDGPVYISRSSPANVKKVRQVASLHREYLHVLCGKQSGVDDLGDLENNPEKYRIAIGEQGSGAWLIWQNLVSEDEDYGAVPVSNEGGIMALSSVSSGDTTCMLVPAGLRNGTPMEADSTFGDTVALVGANDKDFDDAIDIKGKSLYEYAKIPGEAYPKSFNYWSDVQTISWLAGVYVNTERFDQKTLSTFIQAATRAAGGIKAEFGQ</sequence>
<feature type="signal peptide" evidence="1">
    <location>
        <begin position="1"/>
        <end position="22"/>
    </location>
</feature>
<evidence type="ECO:0000313" key="3">
    <source>
        <dbReference type="Proteomes" id="UP000295507"/>
    </source>
</evidence>